<evidence type="ECO:0000256" key="4">
    <source>
        <dbReference type="ARBA" id="ARBA00022771"/>
    </source>
</evidence>
<feature type="region of interest" description="Disordered" evidence="10">
    <location>
        <begin position="1668"/>
        <end position="1734"/>
    </location>
</feature>
<dbReference type="EMBL" id="GAMC01015386">
    <property type="protein sequence ID" value="JAB91169.1"/>
    <property type="molecule type" value="mRNA"/>
</dbReference>
<feature type="compositionally biased region" description="Low complexity" evidence="10">
    <location>
        <begin position="97"/>
        <end position="118"/>
    </location>
</feature>
<feature type="compositionally biased region" description="Low complexity" evidence="10">
    <location>
        <begin position="1"/>
        <end position="15"/>
    </location>
</feature>
<evidence type="ECO:0000256" key="8">
    <source>
        <dbReference type="ARBA" id="ARBA00023242"/>
    </source>
</evidence>
<keyword evidence="8" id="KW-0539">Nucleus</keyword>
<dbReference type="PANTHER" id="PTHR45888">
    <property type="entry name" value="HL01030P-RELATED"/>
    <property type="match status" value="1"/>
</dbReference>
<feature type="compositionally biased region" description="Acidic residues" evidence="10">
    <location>
        <begin position="2174"/>
        <end position="2190"/>
    </location>
</feature>
<feature type="region of interest" description="Disordered" evidence="10">
    <location>
        <begin position="293"/>
        <end position="317"/>
    </location>
</feature>
<dbReference type="EMBL" id="GAMC01015387">
    <property type="protein sequence ID" value="JAB91168.1"/>
    <property type="molecule type" value="mRNA"/>
</dbReference>
<keyword evidence="3" id="KW-0677">Repeat</keyword>
<dbReference type="OrthoDB" id="1903104at2759"/>
<keyword evidence="5" id="KW-0862">Zinc</keyword>
<evidence type="ECO:0000256" key="5">
    <source>
        <dbReference type="ARBA" id="ARBA00022833"/>
    </source>
</evidence>
<feature type="region of interest" description="Disordered" evidence="10">
    <location>
        <begin position="896"/>
        <end position="919"/>
    </location>
</feature>
<feature type="compositionally biased region" description="Low complexity" evidence="10">
    <location>
        <begin position="132"/>
        <end position="141"/>
    </location>
</feature>
<evidence type="ECO:0000256" key="9">
    <source>
        <dbReference type="PROSITE-ProRule" id="PRU00146"/>
    </source>
</evidence>
<dbReference type="InterPro" id="IPR019787">
    <property type="entry name" value="Znf_PHD-finger"/>
</dbReference>
<dbReference type="GO" id="GO:0005634">
    <property type="term" value="C:nucleus"/>
    <property type="evidence" value="ECO:0007669"/>
    <property type="project" value="UniProtKB-SubCell"/>
</dbReference>
<feature type="compositionally biased region" description="Pro residues" evidence="10">
    <location>
        <begin position="2452"/>
        <end position="2462"/>
    </location>
</feature>
<feature type="compositionally biased region" description="Polar residues" evidence="10">
    <location>
        <begin position="48"/>
        <end position="64"/>
    </location>
</feature>
<proteinExistence type="evidence at transcript level"/>
<evidence type="ECO:0000256" key="6">
    <source>
        <dbReference type="ARBA" id="ARBA00023015"/>
    </source>
</evidence>
<sequence>MNVNNNQSAEESQQNPPQHSRRINFNSNAALAHSQPNNQSAAEEDQEQTVTSTSCDSHNVSSTGHLPRRLEALITSPARITSSTGNDCSSSPQRVLSTSYSSSSSSGGSGRQSTQNRGDITTTDVSSEDDSQSPQQSTQSSFVGRNTLKQGVGAVHAFARAASYSALDSGMPTTSSAAAATRSAGVSRSVETAHMSSVLLASSNNKISISNISNGSLELSNGSRGGNETNMVAREQSGTTVASTGGDKAGGGHTVSGSVGQSHIVSTEHNTESHKIILKLPKPNATCVNARTSESQSNMEASIADESKASHSGAETTRKVEPLKINLHTHSTTNATIVPKITIKTIVKKHNDIPSSDYSSSAEDDASTEPIGTRVGNQIPKLTIKTSTVGGVSDEPHIVPKLTIRSANDSSDSSVVPRLTIKMSDSQSSCLNQLSPSTSTANSGVTTKSLATDHSPPPLPKLTIKTSLDGTSESIMSTISPASSSSSSSSTSSSAGLPSLSSVTASCTVSNATNACSVPKLTIKALPPKQDELVPKLTIKTNAAGACVSTTAATAMSELHAEANEAASSSSKIPKLTIKTGQEHAVIITQHNDTSNSQVIPKLTIKTKSLDMDESLSDRSEDPPPEKIPKITIKTHETVAEAATPKFCIKTLQQQTETEHTHSIPKLTISMASLEGSSAPQSPKQSPLIVRQLSSGIRKPESPERLPKLMISRQDAKNINCDVSVEKVVPKLTIKTNSQDSGCGNEREKEKIPKLTIKSIPSNVEQQSSEESDECLSGESSPPLSAAEDADADKVVPKLTIKNLSSPTLRMKAVLEDKTTRNASKKCGKSSDPKGVATAADTNATTVCDATQRALDLQQSIESKAHEQLVNGGESSISQEFCGFNNEHQHTALALEDDIQEPRRNSDDMDIDEGLQNHDPQVFNNIFHVSNGDSLRMENADEADLMQPPRHSEDLTNVVDTVDLTSSPSPGSSPAHFTYTDADPQISDAQQPPQPTILMERLQREMSVIQTAPPLDNRLLLNQLNSTLNASKYGAPPPLQPKPQQTQQQQQMELELHPQKAQNHQPISNSIKYPQLTERLKANGARVHPNANVMNAACNSIAALNTATGSGVSMLANQLAPQPEKVIDSIEILDTPEGSPRLTMDDVSGLQENLHLNNEDGLMNNTARGGAYGENSADILRCNNNIPEDSAASTDELNNINLKRHATVSTLMVENDVSEQCIEITPNKVRRIDSESHTMATLTILTDDESSNTKLITTSPTLFGGNHHVVDITNEVVSTENSTTVTMDLTSPKTSIHRSRKQRHEHLLSIPLDEEDTLQYQISNELTANEYIDNEHATLLNAVNSAVTEQSSTANTPHLVKRRGRPKKSVLNNIVTPVSTSATLTEASNAEDTDTLASDETSKTRRVELLRKRLAIDMIDAEQPLEEQVVADLANDLEASKNERPLRTGARISRRSMLPGGAVPVAAKTKTAANNGEMPLKSRKRTMNVLGATTAATATITTNSLSENVMSVLNHCGGSNSSLSSAYSSSSMSSATVTTAPVVNQPSPAGVLTSISLASQIDLCSSSSSASNGSATATVTIAGGGGNMPTVASSGALNVVVQNQSSSSMLPPATILSSSDPVPDVVFRPNDFSSLMATQQLRGMQSSTAASLETDMLRMQATLSSAKFDAHDDESSSLGGGAFGRNTDLSGDDSNTSSLSTPVSGRGRGGRGRGRGSGRGSGRGTRAHRLGRGASAVAKQIALSRPRCVGGLKHTPDPERMKGLFSPSPQVFEEDTRMSADLSQMQSDPATPIRQPDFLANDESQSSVVSTNSILDPNTVAAVQNGSAIKRPKKKKMEVCVAEDAEITVSAIAEYDWPPPKGCCPSKNRDTFMIQEQVALYLGIKSFKRKYPDLPRRQIDMEERNWLQEKGLVSERMCDLGITAVWASDILDIMYTDFYGKYEEYKDFIRQKHLREIEAKQKALGLNVSGRGLQARERALLSASKWNSYFNRTRKEERLACLDLQTLTMNVPLPATAPTTTSVNRPIAEVVAAAAKAEKIPEPPTLLQPRRTTPPRDLNTSYPVALVPGQYSAQYRQYTPFELSCLPLNTVLQNPRLLTEYLQKPADVPGVLDDKSLIEPTGAAVLESMPVSSVNSNVQNPLTRNIMRRNVRSRNATKEKDDSETESAMSTSESESESETDSDSDTDSSSDEGSSATDEEFDTPATCGVCQRIQNRNLKNLPEVFIRCYTCRRKVHPSCVEMPSRMVTRVRNYNWQCVDCKCCIKCKGKQDQNKMLYCEQCDRGFHIYCLDVKAVPDGRWSCDRCSICMRCGATKPEGLPQTNMISPNGEKIKPIKHKKVKWINEYRIDHITKLREHCSMLCVPCGRAKNVKRVQIASPAATVSAAPHTALAPVSAQQKQQTKTLAQAQSANATTTTSANDQTAPHVTGKGGAAAAKANSVTNKASATGTLAPPPPPPPVVA</sequence>
<feature type="region of interest" description="Disordered" evidence="10">
    <location>
        <begin position="817"/>
        <end position="838"/>
    </location>
</feature>
<feature type="region of interest" description="Disordered" evidence="10">
    <location>
        <begin position="352"/>
        <end position="379"/>
    </location>
</feature>
<feature type="compositionally biased region" description="Low complexity" evidence="10">
    <location>
        <begin position="472"/>
        <end position="495"/>
    </location>
</feature>
<evidence type="ECO:0000313" key="12">
    <source>
        <dbReference type="EMBL" id="JAB91169.1"/>
    </source>
</evidence>
<feature type="region of interest" description="Disordered" evidence="10">
    <location>
        <begin position="1"/>
        <end position="144"/>
    </location>
</feature>
<dbReference type="CDD" id="cd21085">
    <property type="entry name" value="WH_NTD_PHF10"/>
    <property type="match status" value="1"/>
</dbReference>
<dbReference type="PROSITE" id="PS50016">
    <property type="entry name" value="ZF_PHD_2"/>
    <property type="match status" value="2"/>
</dbReference>
<keyword evidence="7" id="KW-0804">Transcription</keyword>
<evidence type="ECO:0000256" key="3">
    <source>
        <dbReference type="ARBA" id="ARBA00022737"/>
    </source>
</evidence>
<feature type="compositionally biased region" description="Polar residues" evidence="10">
    <location>
        <begin position="2133"/>
        <end position="2143"/>
    </location>
</feature>
<keyword evidence="2" id="KW-0479">Metal-binding</keyword>
<feature type="compositionally biased region" description="Polar residues" evidence="10">
    <location>
        <begin position="23"/>
        <end position="41"/>
    </location>
</feature>
<feature type="domain" description="PHD-type" evidence="11">
    <location>
        <begin position="2204"/>
        <end position="2263"/>
    </location>
</feature>
<evidence type="ECO:0000256" key="10">
    <source>
        <dbReference type="SAM" id="MobiDB-lite"/>
    </source>
</evidence>
<dbReference type="InterPro" id="IPR013083">
    <property type="entry name" value="Znf_RING/FYVE/PHD"/>
</dbReference>
<dbReference type="CDD" id="cd15529">
    <property type="entry name" value="PHD2_PHF10"/>
    <property type="match status" value="1"/>
</dbReference>
<feature type="region of interest" description="Disordered" evidence="10">
    <location>
        <begin position="2133"/>
        <end position="2202"/>
    </location>
</feature>
<keyword evidence="4 9" id="KW-0863">Zinc-finger</keyword>
<comment type="subcellular location">
    <subcellularLocation>
        <location evidence="1">Nucleus</location>
    </subcellularLocation>
</comment>
<protein>
    <submittedName>
        <fullName evidence="12">Supporter of activation of yellow protein</fullName>
    </submittedName>
</protein>
<evidence type="ECO:0000256" key="7">
    <source>
        <dbReference type="ARBA" id="ARBA00023163"/>
    </source>
</evidence>
<dbReference type="InterPro" id="IPR011011">
    <property type="entry name" value="Znf_FYVE_PHD"/>
</dbReference>
<feature type="domain" description="PHD-type" evidence="11">
    <location>
        <begin position="2260"/>
        <end position="2308"/>
    </location>
</feature>
<dbReference type="Gene3D" id="3.30.40.10">
    <property type="entry name" value="Zinc/RING finger domain, C3HC4 (zinc finger)"/>
    <property type="match status" value="1"/>
</dbReference>
<feature type="region of interest" description="Disordered" evidence="10">
    <location>
        <begin position="1029"/>
        <end position="1049"/>
    </location>
</feature>
<accession>W8BN98</accession>
<gene>
    <name evidence="12" type="primary">SAYP</name>
</gene>
<organism evidence="12">
    <name type="scientific">Ceratitis capitata</name>
    <name type="common">Mediterranean fruit fly</name>
    <name type="synonym">Tephritis capitata</name>
    <dbReference type="NCBI Taxonomy" id="7213"/>
    <lineage>
        <taxon>Eukaryota</taxon>
        <taxon>Metazoa</taxon>
        <taxon>Ecdysozoa</taxon>
        <taxon>Arthropoda</taxon>
        <taxon>Hexapoda</taxon>
        <taxon>Insecta</taxon>
        <taxon>Pterygota</taxon>
        <taxon>Neoptera</taxon>
        <taxon>Endopterygota</taxon>
        <taxon>Diptera</taxon>
        <taxon>Brachycera</taxon>
        <taxon>Muscomorpha</taxon>
        <taxon>Tephritoidea</taxon>
        <taxon>Tephritidae</taxon>
        <taxon>Ceratitis</taxon>
        <taxon>Ceratitis</taxon>
    </lineage>
</organism>
<feature type="compositionally biased region" description="Polar residues" evidence="10">
    <location>
        <begin position="426"/>
        <end position="452"/>
    </location>
</feature>
<dbReference type="Pfam" id="PF00628">
    <property type="entry name" value="PHD"/>
    <property type="match status" value="2"/>
</dbReference>
<dbReference type="GO" id="GO:0008270">
    <property type="term" value="F:zinc ion binding"/>
    <property type="evidence" value="ECO:0007669"/>
    <property type="project" value="UniProtKB-KW"/>
</dbReference>
<dbReference type="SUPFAM" id="SSF57903">
    <property type="entry name" value="FYVE/PHD zinc finger"/>
    <property type="match status" value="2"/>
</dbReference>
<reference evidence="12" key="1">
    <citation type="submission" date="2013-07" db="EMBL/GenBank/DDBJ databases">
        <authorList>
            <person name="Geib S."/>
        </authorList>
    </citation>
    <scope>NUCLEOTIDE SEQUENCE</scope>
</reference>
<evidence type="ECO:0000256" key="1">
    <source>
        <dbReference type="ARBA" id="ARBA00004123"/>
    </source>
</evidence>
<dbReference type="InterPro" id="IPR001965">
    <property type="entry name" value="Znf_PHD"/>
</dbReference>
<evidence type="ECO:0000259" key="11">
    <source>
        <dbReference type="PROSITE" id="PS50016"/>
    </source>
</evidence>
<keyword evidence="6" id="KW-0805">Transcription regulation</keyword>
<feature type="region of interest" description="Disordered" evidence="10">
    <location>
        <begin position="2394"/>
        <end position="2462"/>
    </location>
</feature>
<dbReference type="PANTHER" id="PTHR45888:SF4">
    <property type="entry name" value="PHD FINGER PROTEIN 10"/>
    <property type="match status" value="1"/>
</dbReference>
<reference evidence="12" key="2">
    <citation type="journal article" date="2014" name="BMC Genomics">
        <title>A genomic perspective to assessing quality of mass-reared SIT flies used in Mediterranean fruit fly (Ceratitis capitata) eradication in California.</title>
        <authorList>
            <person name="Calla B."/>
            <person name="Hall B."/>
            <person name="Hou S."/>
            <person name="Geib S.M."/>
        </authorList>
    </citation>
    <scope>NUCLEOTIDE SEQUENCE</scope>
</reference>
<dbReference type="EMBL" id="GAMC01015388">
    <property type="protein sequence ID" value="JAB91167.1"/>
    <property type="molecule type" value="mRNA"/>
</dbReference>
<evidence type="ECO:0000256" key="2">
    <source>
        <dbReference type="ARBA" id="ARBA00022723"/>
    </source>
</evidence>
<name>W8BN98_CERCA</name>
<feature type="compositionally biased region" description="Polar residues" evidence="10">
    <location>
        <begin position="78"/>
        <end position="96"/>
    </location>
</feature>
<feature type="region of interest" description="Disordered" evidence="10">
    <location>
        <begin position="237"/>
        <end position="259"/>
    </location>
</feature>
<feature type="compositionally biased region" description="Polar residues" evidence="10">
    <location>
        <begin position="1687"/>
        <end position="1703"/>
    </location>
</feature>
<feature type="compositionally biased region" description="Low complexity" evidence="10">
    <location>
        <begin position="2395"/>
        <end position="2447"/>
    </location>
</feature>
<feature type="region of interest" description="Disordered" evidence="10">
    <location>
        <begin position="736"/>
        <end position="792"/>
    </location>
</feature>
<dbReference type="SMART" id="SM00249">
    <property type="entry name" value="PHD"/>
    <property type="match status" value="2"/>
</dbReference>
<feature type="region of interest" description="Disordered" evidence="10">
    <location>
        <begin position="426"/>
        <end position="495"/>
    </location>
</feature>